<proteinExistence type="inferred from homology"/>
<dbReference type="Pfam" id="PF01420">
    <property type="entry name" value="Methylase_S"/>
    <property type="match status" value="2"/>
</dbReference>
<dbReference type="InterPro" id="IPR000055">
    <property type="entry name" value="Restrct_endonuc_typeI_TRD"/>
</dbReference>
<feature type="domain" description="Type I restriction modification DNA specificity" evidence="4">
    <location>
        <begin position="124"/>
        <end position="193"/>
    </location>
</feature>
<dbReference type="AlphaFoldDB" id="A0A4Q0P5N3"/>
<dbReference type="InterPro" id="IPR052021">
    <property type="entry name" value="Type-I_RS_S_subunit"/>
</dbReference>
<accession>A0A4Q0P5N3</accession>
<organism evidence="5 6">
    <name type="scientific">Leeuwenhoekiella aequorea</name>
    <dbReference type="NCBI Taxonomy" id="283736"/>
    <lineage>
        <taxon>Bacteria</taxon>
        <taxon>Pseudomonadati</taxon>
        <taxon>Bacteroidota</taxon>
        <taxon>Flavobacteriia</taxon>
        <taxon>Flavobacteriales</taxon>
        <taxon>Flavobacteriaceae</taxon>
        <taxon>Leeuwenhoekiella</taxon>
    </lineage>
</organism>
<name>A0A4Q0P5N3_9FLAO</name>
<feature type="domain" description="Type I restriction modification DNA specificity" evidence="4">
    <location>
        <begin position="239"/>
        <end position="402"/>
    </location>
</feature>
<keyword evidence="2" id="KW-0680">Restriction system</keyword>
<dbReference type="GO" id="GO:0003677">
    <property type="term" value="F:DNA binding"/>
    <property type="evidence" value="ECO:0007669"/>
    <property type="project" value="UniProtKB-KW"/>
</dbReference>
<sequence length="444" mass="51258">MEIPQTKNRLAETTKRYEHYKESGVEWLGKIPEHWEALSNKFIFDLKKIQVGKKSNEYDLLSLTLRGIVIRNLEGGGKFPAEFDTYQEVKKGDFVFCLFDVEETPRCVGLSDYDGMITGAYTVMETNENFDRSFLYYFYLNLDADKRMKPLYTGLRNTISKDNFFAFKTFVPPLQEQTAIAQFLDDKTQKIDAAVALKEQQIKLLQERKQILIHKAVTRGLDDTVKLKDSGVEWIGKIPEHWEVKKLKYILNEKLKYGANESGVQYDINLPRYVRITDFGKDGKLGEENKLSLSWNNGGDYLLKDGDILFARSGATVGKTYQFKKSMSVEKYYCFAGYLIKAEANEEIILSDFLYLYTNSELFNKWKDSIFIKATIENIGADKYSQLFVIIPPIREQKEILCQYESASQKIETAISLKQQEIEKLKEYKSSLINSVVTGKVKVN</sequence>
<evidence type="ECO:0000313" key="6">
    <source>
        <dbReference type="Proteomes" id="UP000289238"/>
    </source>
</evidence>
<dbReference type="CDD" id="cd17521">
    <property type="entry name" value="RMtype1_S_Sau13435ORF2165P_TRD2-CR2_like"/>
    <property type="match status" value="1"/>
</dbReference>
<evidence type="ECO:0000313" key="5">
    <source>
        <dbReference type="EMBL" id="RXG21924.1"/>
    </source>
</evidence>
<comment type="caution">
    <text evidence="5">The sequence shown here is derived from an EMBL/GenBank/DDBJ whole genome shotgun (WGS) entry which is preliminary data.</text>
</comment>
<dbReference type="Proteomes" id="UP000289238">
    <property type="component" value="Unassembled WGS sequence"/>
</dbReference>
<dbReference type="Gene3D" id="3.90.220.20">
    <property type="entry name" value="DNA methylase specificity domains"/>
    <property type="match status" value="2"/>
</dbReference>
<comment type="similarity">
    <text evidence="1">Belongs to the type-I restriction system S methylase family.</text>
</comment>
<evidence type="ECO:0000256" key="3">
    <source>
        <dbReference type="ARBA" id="ARBA00023125"/>
    </source>
</evidence>
<evidence type="ECO:0000256" key="2">
    <source>
        <dbReference type="ARBA" id="ARBA00022747"/>
    </source>
</evidence>
<gene>
    <name evidence="5" type="ORF">DSM00_1988</name>
</gene>
<dbReference type="OrthoDB" id="667970at2"/>
<dbReference type="SUPFAM" id="SSF116734">
    <property type="entry name" value="DNA methylase specificity domain"/>
    <property type="match status" value="2"/>
</dbReference>
<dbReference type="PANTHER" id="PTHR30408">
    <property type="entry name" value="TYPE-1 RESTRICTION ENZYME ECOKI SPECIFICITY PROTEIN"/>
    <property type="match status" value="1"/>
</dbReference>
<dbReference type="RefSeq" id="WP_128757837.1">
    <property type="nucleotide sequence ID" value="NZ_QOVM01000004.1"/>
</dbReference>
<keyword evidence="6" id="KW-1185">Reference proteome</keyword>
<dbReference type="GO" id="GO:0009307">
    <property type="term" value="P:DNA restriction-modification system"/>
    <property type="evidence" value="ECO:0007669"/>
    <property type="project" value="UniProtKB-KW"/>
</dbReference>
<keyword evidence="3" id="KW-0238">DNA-binding</keyword>
<protein>
    <submittedName>
        <fullName evidence="5">Type I restriction enzyme S subunit</fullName>
    </submittedName>
</protein>
<dbReference type="InterPro" id="IPR044946">
    <property type="entry name" value="Restrct_endonuc_typeI_TRD_sf"/>
</dbReference>
<reference evidence="5 6" key="1">
    <citation type="submission" date="2018-07" db="EMBL/GenBank/DDBJ databases">
        <title>Leeuwenhoekiella genomics.</title>
        <authorList>
            <person name="Tahon G."/>
            <person name="Willems A."/>
        </authorList>
    </citation>
    <scope>NUCLEOTIDE SEQUENCE [LARGE SCALE GENOMIC DNA]</scope>
    <source>
        <strain evidence="5 6">LMG 22550</strain>
    </source>
</reference>
<evidence type="ECO:0000256" key="1">
    <source>
        <dbReference type="ARBA" id="ARBA00010923"/>
    </source>
</evidence>
<dbReference type="PANTHER" id="PTHR30408:SF12">
    <property type="entry name" value="TYPE I RESTRICTION ENZYME MJAVIII SPECIFICITY SUBUNIT"/>
    <property type="match status" value="1"/>
</dbReference>
<evidence type="ECO:0000259" key="4">
    <source>
        <dbReference type="Pfam" id="PF01420"/>
    </source>
</evidence>
<dbReference type="Gene3D" id="1.10.287.1120">
    <property type="entry name" value="Bipartite methylase S protein"/>
    <property type="match status" value="1"/>
</dbReference>
<dbReference type="EMBL" id="QOVM01000004">
    <property type="protein sequence ID" value="RXG21924.1"/>
    <property type="molecule type" value="Genomic_DNA"/>
</dbReference>